<dbReference type="PANTHER" id="PTHR42763">
    <property type="entry name" value="ADP-GLUCOSE PHOSPHORYLASE"/>
    <property type="match status" value="1"/>
</dbReference>
<dbReference type="InterPro" id="IPR005850">
    <property type="entry name" value="GalP_Utransf_C"/>
</dbReference>
<dbReference type="UniPathway" id="UPA00214"/>
<reference evidence="11 12" key="1">
    <citation type="journal article" date="2020" name="Biotechnol. Biofuels">
        <title>New insights from the biogas microbiome by comprehensive genome-resolved metagenomics of nearly 1600 species originating from multiple anaerobic digesters.</title>
        <authorList>
            <person name="Campanaro S."/>
            <person name="Treu L."/>
            <person name="Rodriguez-R L.M."/>
            <person name="Kovalovszki A."/>
            <person name="Ziels R.M."/>
            <person name="Maus I."/>
            <person name="Zhu X."/>
            <person name="Kougias P.G."/>
            <person name="Basile A."/>
            <person name="Luo G."/>
            <person name="Schluter A."/>
            <person name="Konstantinidis K.T."/>
            <person name="Angelidaki I."/>
        </authorList>
    </citation>
    <scope>NUCLEOTIDE SEQUENCE [LARGE SCALE GENOMIC DNA]</scope>
    <source>
        <strain evidence="11">AS27yjCOA_165</strain>
    </source>
</reference>
<comment type="similarity">
    <text evidence="2">Belongs to the galactose-1-phosphate uridylyltransferase type 1 family.</text>
</comment>
<dbReference type="Pfam" id="PF02744">
    <property type="entry name" value="GalP_UDP_tr_C"/>
    <property type="match status" value="1"/>
</dbReference>
<evidence type="ECO:0000259" key="9">
    <source>
        <dbReference type="Pfam" id="PF01087"/>
    </source>
</evidence>
<evidence type="ECO:0000256" key="4">
    <source>
        <dbReference type="ARBA" id="ARBA00022695"/>
    </source>
</evidence>
<evidence type="ECO:0000256" key="3">
    <source>
        <dbReference type="ARBA" id="ARBA00022679"/>
    </source>
</evidence>
<protein>
    <recommendedName>
        <fullName evidence="13">UDP-glucose--hexose-1-phosphate uridylyltransferase</fullName>
    </recommendedName>
</protein>
<evidence type="ECO:0000256" key="7">
    <source>
        <dbReference type="ARBA" id="ARBA00023277"/>
    </source>
</evidence>
<keyword evidence="5" id="KW-0479">Metal-binding</keyword>
<feature type="domain" description="Galactose-1-phosphate uridyl transferase C-terminal" evidence="10">
    <location>
        <begin position="161"/>
        <end position="246"/>
    </location>
</feature>
<sequence length="316" mass="36247">MGIFIFDELTGTPTVLASNRVKRDDQTGAVKTPEAPKENVPKPCYFCKGNESLTPPAVYQDADDWNVRVFFNKFPIVDYHEVIVHSPNHDLDLTELPDEQNVRYVRALLNRTNYYTAQGLEVMIFNNRGGKAGASIMHPHSQLIALAGFPGIIEQEKQEAIRYYNEHHSCYWCDQYKADLVIKDRVVYESKHFVVLVPKASRWSYEMILIPKSHKPNFEYIDEVEINDFARVLKGALKAYDVLFNKPDRNFWIHTQRYDPYHWHVGFIPHIKVVGGLELGAGIWVSDRASPEQAAQELGRQVRLELDGTAVNSISK</sequence>
<keyword evidence="7" id="KW-0119">Carbohydrate metabolism</keyword>
<evidence type="ECO:0000313" key="11">
    <source>
        <dbReference type="EMBL" id="NMB70307.1"/>
    </source>
</evidence>
<evidence type="ECO:0000313" key="12">
    <source>
        <dbReference type="Proteomes" id="UP000526033"/>
    </source>
</evidence>
<dbReference type="Gene3D" id="3.30.428.10">
    <property type="entry name" value="HIT-like"/>
    <property type="match status" value="3"/>
</dbReference>
<feature type="active site" description="Tele-UMP-histidine intermediate" evidence="8">
    <location>
        <position position="140"/>
    </location>
</feature>
<organism evidence="11 12">
    <name type="scientific">candidate division WWE3 bacterium</name>
    <dbReference type="NCBI Taxonomy" id="2053526"/>
    <lineage>
        <taxon>Bacteria</taxon>
        <taxon>Katanobacteria</taxon>
    </lineage>
</organism>
<evidence type="ECO:0008006" key="13">
    <source>
        <dbReference type="Google" id="ProtNLM"/>
    </source>
</evidence>
<dbReference type="GO" id="GO:0006012">
    <property type="term" value="P:galactose metabolic process"/>
    <property type="evidence" value="ECO:0007669"/>
    <property type="project" value="UniProtKB-UniPathway"/>
</dbReference>
<evidence type="ECO:0000256" key="2">
    <source>
        <dbReference type="ARBA" id="ARBA00010951"/>
    </source>
</evidence>
<evidence type="ECO:0000256" key="8">
    <source>
        <dbReference type="PIRSR" id="PIRSR000808-1"/>
    </source>
</evidence>
<keyword evidence="3" id="KW-0808">Transferase</keyword>
<keyword evidence="4" id="KW-0548">Nucleotidyltransferase</keyword>
<keyword evidence="6" id="KW-0862">Zinc</keyword>
<name>A0A7X9DKZ7_UNCKA</name>
<dbReference type="InterPro" id="IPR001937">
    <property type="entry name" value="GalP_UDPtransf1"/>
</dbReference>
<dbReference type="GO" id="GO:0008108">
    <property type="term" value="F:UDP-glucose:hexose-1-phosphate uridylyltransferase activity"/>
    <property type="evidence" value="ECO:0007669"/>
    <property type="project" value="InterPro"/>
</dbReference>
<evidence type="ECO:0000256" key="6">
    <source>
        <dbReference type="ARBA" id="ARBA00022833"/>
    </source>
</evidence>
<evidence type="ECO:0000256" key="1">
    <source>
        <dbReference type="ARBA" id="ARBA00001947"/>
    </source>
</evidence>
<feature type="domain" description="Galactose-1-phosphate uridyl transferase N-terminal" evidence="9">
    <location>
        <begin position="81"/>
        <end position="145"/>
    </location>
</feature>
<dbReference type="AlphaFoldDB" id="A0A7X9DKZ7"/>
<gene>
    <name evidence="11" type="ORF">GYA27_03850</name>
</gene>
<dbReference type="SUPFAM" id="SSF54197">
    <property type="entry name" value="HIT-like"/>
    <property type="match status" value="2"/>
</dbReference>
<dbReference type="Pfam" id="PF01087">
    <property type="entry name" value="GalP_UDP_transf"/>
    <property type="match status" value="1"/>
</dbReference>
<comment type="cofactor">
    <cofactor evidence="1">
        <name>Zn(2+)</name>
        <dbReference type="ChEBI" id="CHEBI:29105"/>
    </cofactor>
</comment>
<dbReference type="PANTHER" id="PTHR42763:SF2">
    <property type="entry name" value="ADP-GLUCOSE PHOSPHORYLASE"/>
    <property type="match status" value="1"/>
</dbReference>
<evidence type="ECO:0000259" key="10">
    <source>
        <dbReference type="Pfam" id="PF02744"/>
    </source>
</evidence>
<dbReference type="PIRSF" id="PIRSF000808">
    <property type="entry name" value="GalT"/>
    <property type="match status" value="1"/>
</dbReference>
<dbReference type="InterPro" id="IPR053177">
    <property type="entry name" value="ADP-glucose_phosphorylase"/>
</dbReference>
<proteinExistence type="inferred from homology"/>
<dbReference type="Proteomes" id="UP000526033">
    <property type="component" value="Unassembled WGS sequence"/>
</dbReference>
<accession>A0A7X9DKZ7</accession>
<comment type="caution">
    <text evidence="11">The sequence shown here is derived from an EMBL/GenBank/DDBJ whole genome shotgun (WGS) entry which is preliminary data.</text>
</comment>
<dbReference type="GO" id="GO:0008270">
    <property type="term" value="F:zinc ion binding"/>
    <property type="evidence" value="ECO:0007669"/>
    <property type="project" value="InterPro"/>
</dbReference>
<dbReference type="InterPro" id="IPR036265">
    <property type="entry name" value="HIT-like_sf"/>
</dbReference>
<dbReference type="EMBL" id="JAAZNL010000047">
    <property type="protein sequence ID" value="NMB70307.1"/>
    <property type="molecule type" value="Genomic_DNA"/>
</dbReference>
<evidence type="ECO:0000256" key="5">
    <source>
        <dbReference type="ARBA" id="ARBA00022723"/>
    </source>
</evidence>
<dbReference type="InterPro" id="IPR005849">
    <property type="entry name" value="GalP_Utransf_N"/>
</dbReference>